<dbReference type="OrthoDB" id="5376140at2759"/>
<name>A0A9X0DQS3_9HELO</name>
<organism evidence="1 2">
    <name type="scientific">Sclerotinia nivalis</name>
    <dbReference type="NCBI Taxonomy" id="352851"/>
    <lineage>
        <taxon>Eukaryota</taxon>
        <taxon>Fungi</taxon>
        <taxon>Dikarya</taxon>
        <taxon>Ascomycota</taxon>
        <taxon>Pezizomycotina</taxon>
        <taxon>Leotiomycetes</taxon>
        <taxon>Helotiales</taxon>
        <taxon>Sclerotiniaceae</taxon>
        <taxon>Sclerotinia</taxon>
    </lineage>
</organism>
<comment type="caution">
    <text evidence="1">The sequence shown here is derived from an EMBL/GenBank/DDBJ whole genome shotgun (WGS) entry which is preliminary data.</text>
</comment>
<protein>
    <submittedName>
        <fullName evidence="1">Uncharacterized protein</fullName>
    </submittedName>
</protein>
<evidence type="ECO:0000313" key="2">
    <source>
        <dbReference type="Proteomes" id="UP001152300"/>
    </source>
</evidence>
<gene>
    <name evidence="1" type="ORF">OCU04_003092</name>
</gene>
<dbReference type="Proteomes" id="UP001152300">
    <property type="component" value="Unassembled WGS sequence"/>
</dbReference>
<accession>A0A9X0DQS3</accession>
<evidence type="ECO:0000313" key="1">
    <source>
        <dbReference type="EMBL" id="KAJ8069438.1"/>
    </source>
</evidence>
<reference evidence="1" key="1">
    <citation type="submission" date="2022-11" db="EMBL/GenBank/DDBJ databases">
        <title>Genome Resource of Sclerotinia nivalis Strain SnTB1, a Plant Pathogen Isolated from American Ginseng.</title>
        <authorList>
            <person name="Fan S."/>
        </authorList>
    </citation>
    <scope>NUCLEOTIDE SEQUENCE</scope>
    <source>
        <strain evidence="1">SnTB1</strain>
    </source>
</reference>
<sequence length="149" mass="17347">MGNVYGKKSKSISEAEVMAWLKVCLHFDRPKEAIYTGFGTLVLQQDFKGKVYLKGLLLEKMSNSKHFRYGYDFSQGHIGRDRKRMEDPEQLGYHLAKIWEEAITQDSSKSLDIYIAMLLDTENKWWDVSNISSLMTKTMAEAIWKRLLE</sequence>
<proteinExistence type="predicted"/>
<keyword evidence="2" id="KW-1185">Reference proteome</keyword>
<dbReference type="EMBL" id="JAPEIS010000002">
    <property type="protein sequence ID" value="KAJ8069438.1"/>
    <property type="molecule type" value="Genomic_DNA"/>
</dbReference>
<dbReference type="AlphaFoldDB" id="A0A9X0DQS3"/>